<dbReference type="AlphaFoldDB" id="A0A967AUM9"/>
<proteinExistence type="predicted"/>
<reference evidence="2" key="2">
    <citation type="submission" date="2020-03" db="EMBL/GenBank/DDBJ databases">
        <title>Flavobacteriaceae bacterium strain TP-CH-4, a member of the family Flavobacteriaceae isolated from a deep-sea seamount.</title>
        <authorList>
            <person name="Zhang D.-C."/>
        </authorList>
    </citation>
    <scope>NUCLEOTIDE SEQUENCE</scope>
    <source>
        <strain evidence="2">TP-CH-4</strain>
    </source>
</reference>
<gene>
    <name evidence="2" type="ORF">FK220_013225</name>
</gene>
<protein>
    <submittedName>
        <fullName evidence="2">GyrI-like domain-containing protein</fullName>
    </submittedName>
</protein>
<dbReference type="EMBL" id="VIKU02000004">
    <property type="protein sequence ID" value="NHF60309.1"/>
    <property type="molecule type" value="Genomic_DNA"/>
</dbReference>
<dbReference type="InterPro" id="IPR029442">
    <property type="entry name" value="GyrI-like"/>
</dbReference>
<dbReference type="Pfam" id="PF06445">
    <property type="entry name" value="GyrI-like"/>
    <property type="match status" value="1"/>
</dbReference>
<dbReference type="SUPFAM" id="SSF55136">
    <property type="entry name" value="Probable bacterial effector-binding domain"/>
    <property type="match status" value="1"/>
</dbReference>
<evidence type="ECO:0000259" key="1">
    <source>
        <dbReference type="SMART" id="SM00871"/>
    </source>
</evidence>
<dbReference type="SMART" id="SM00871">
    <property type="entry name" value="AraC_E_bind"/>
    <property type="match status" value="1"/>
</dbReference>
<dbReference type="InterPro" id="IPR011256">
    <property type="entry name" value="Reg_factor_effector_dom_sf"/>
</dbReference>
<keyword evidence="3" id="KW-1185">Reference proteome</keyword>
<sequence length="167" mass="19635">MPSEPRLELLSSKKLVGKSVRMSLIENRTRELWNGFMKDVVGENSITTTTRYSVQLYDLGYFKNFDPHNTFTKWACMEADKLQNIPNGFEIFDLPAGLYAVFDFKGLSSDFPKMAQFIYNHWLPNSDYEPDHRPHFELLGEKYRNNHPDSEEEVWVPIKRKEVSKNH</sequence>
<evidence type="ECO:0000313" key="2">
    <source>
        <dbReference type="EMBL" id="NHF60309.1"/>
    </source>
</evidence>
<reference evidence="2" key="1">
    <citation type="submission" date="2019-07" db="EMBL/GenBank/DDBJ databases">
        <authorList>
            <person name="De-Chao Zhang Q."/>
        </authorList>
    </citation>
    <scope>NUCLEOTIDE SEQUENCE</scope>
    <source>
        <strain evidence="2">TP-CH-4</strain>
    </source>
</reference>
<dbReference type="PANTHER" id="PTHR36444:SF3">
    <property type="entry name" value="TRANSCRIPTIONAL ACTIVATOR, PUTATIVE-RELATED"/>
    <property type="match status" value="1"/>
</dbReference>
<evidence type="ECO:0000313" key="3">
    <source>
        <dbReference type="Proteomes" id="UP000707206"/>
    </source>
</evidence>
<dbReference type="Proteomes" id="UP000707206">
    <property type="component" value="Unassembled WGS sequence"/>
</dbReference>
<comment type="caution">
    <text evidence="2">The sequence shown here is derived from an EMBL/GenBank/DDBJ whole genome shotgun (WGS) entry which is preliminary data.</text>
</comment>
<dbReference type="InterPro" id="IPR053182">
    <property type="entry name" value="YobU-like_regulator"/>
</dbReference>
<dbReference type="Gene3D" id="3.20.80.10">
    <property type="entry name" value="Regulatory factor, effector binding domain"/>
    <property type="match status" value="1"/>
</dbReference>
<organism evidence="2 3">
    <name type="scientific">Pelagihabitans pacificus</name>
    <dbReference type="NCBI Taxonomy" id="2696054"/>
    <lineage>
        <taxon>Bacteria</taxon>
        <taxon>Pseudomonadati</taxon>
        <taxon>Bacteroidota</taxon>
        <taxon>Flavobacteriia</taxon>
        <taxon>Flavobacteriales</taxon>
        <taxon>Flavobacteriaceae</taxon>
        <taxon>Pelagihabitans</taxon>
    </lineage>
</organism>
<dbReference type="RefSeq" id="WP_152574822.1">
    <property type="nucleotide sequence ID" value="NZ_VIKU02000004.1"/>
</dbReference>
<feature type="domain" description="AraC effector-binding" evidence="1">
    <location>
        <begin position="3"/>
        <end position="159"/>
    </location>
</feature>
<accession>A0A967AUM9</accession>
<dbReference type="InterPro" id="IPR010499">
    <property type="entry name" value="AraC_E-bd"/>
</dbReference>
<dbReference type="PANTHER" id="PTHR36444">
    <property type="entry name" value="TRANSCRIPTIONAL REGULATOR PROTEIN YOBU-RELATED"/>
    <property type="match status" value="1"/>
</dbReference>
<name>A0A967AUM9_9FLAO</name>